<proteinExistence type="predicted"/>
<accession>A0A839GIP6</accession>
<organism evidence="1 2">
    <name type="scientific">Rufibacter quisquiliarum</name>
    <dbReference type="NCBI Taxonomy" id="1549639"/>
    <lineage>
        <taxon>Bacteria</taxon>
        <taxon>Pseudomonadati</taxon>
        <taxon>Bacteroidota</taxon>
        <taxon>Cytophagia</taxon>
        <taxon>Cytophagales</taxon>
        <taxon>Hymenobacteraceae</taxon>
        <taxon>Rufibacter</taxon>
    </lineage>
</organism>
<evidence type="ECO:0000313" key="2">
    <source>
        <dbReference type="Proteomes" id="UP000563094"/>
    </source>
</evidence>
<sequence length="207" mass="23791">MIKQVYHLNGKWYHFWGLEGVEVKHPKETRYQNPRSGGSYIRGKSNYLFVLRPQYGREYTFFKKAAESGVQVNGIIAAGPSIGFLAPYYIEFDYSNYGNNWNLQGPLDIRTEQFDPDKHEKRIDNPDLRTLNGVGVFQGLSEPNLRFGGNIKAGVSFEYGRYMESVTGIEVGVLYEAFAGDLTMIPAGENRRHFTSFYLTLYYGHRR</sequence>
<name>A0A839GIP6_9BACT</name>
<reference evidence="1 2" key="1">
    <citation type="submission" date="2020-08" db="EMBL/GenBank/DDBJ databases">
        <title>Genomic Encyclopedia of Type Strains, Phase IV (KMG-IV): sequencing the most valuable type-strain genomes for metagenomic binning, comparative biology and taxonomic classification.</title>
        <authorList>
            <person name="Goeker M."/>
        </authorList>
    </citation>
    <scope>NUCLEOTIDE SEQUENCE [LARGE SCALE GENOMIC DNA]</scope>
    <source>
        <strain evidence="1 2">DSM 29854</strain>
    </source>
</reference>
<protein>
    <recommendedName>
        <fullName evidence="3">Outer membrane protein beta-barrel domain-containing protein</fullName>
    </recommendedName>
</protein>
<dbReference type="AlphaFoldDB" id="A0A839GIP6"/>
<keyword evidence="2" id="KW-1185">Reference proteome</keyword>
<dbReference type="RefSeq" id="WP_246386905.1">
    <property type="nucleotide sequence ID" value="NZ_JACJIQ010000008.1"/>
</dbReference>
<evidence type="ECO:0000313" key="1">
    <source>
        <dbReference type="EMBL" id="MBA9077573.1"/>
    </source>
</evidence>
<dbReference type="EMBL" id="JACJIQ010000008">
    <property type="protein sequence ID" value="MBA9077573.1"/>
    <property type="molecule type" value="Genomic_DNA"/>
</dbReference>
<dbReference type="Proteomes" id="UP000563094">
    <property type="component" value="Unassembled WGS sequence"/>
</dbReference>
<evidence type="ECO:0008006" key="3">
    <source>
        <dbReference type="Google" id="ProtNLM"/>
    </source>
</evidence>
<gene>
    <name evidence="1" type="ORF">FHS90_002291</name>
</gene>
<comment type="caution">
    <text evidence="1">The sequence shown here is derived from an EMBL/GenBank/DDBJ whole genome shotgun (WGS) entry which is preliminary data.</text>
</comment>